<protein>
    <submittedName>
        <fullName evidence="2">S-adenosyl-L-methionine-dependent methyltransferase</fullName>
    </submittedName>
</protein>
<gene>
    <name evidence="2" type="ORF">B0H64DRAFT_247658</name>
</gene>
<accession>A0AAE0LNF9</accession>
<evidence type="ECO:0000313" key="3">
    <source>
        <dbReference type="Proteomes" id="UP001278766"/>
    </source>
</evidence>
<sequence>MSTVPTSSLSARAVASWEDNAAYWDSSITKHGNKYWKRLQEPSLARLIGPSSSPNQKPDPNREYRALELATGNGLCARWLAHRGASVLATDACENMLALAKGHCEPGTVEESIRFRRVDVTSEEELGALAAEGPFDVVLLNMAAMDIADLAPLAKKLSSLLEVDGVFVATVLHPVFFTSNATRSIEVGYSPVTGECEIVRGKLIKEYMSVPPAVGIAIPGQPVKQVYFHRPIHELFGIFFNAGLVMDAMEELAFTEEDAEDDRIESSSNYTQLPAILSFRMRLP</sequence>
<dbReference type="GO" id="GO:0032259">
    <property type="term" value="P:methylation"/>
    <property type="evidence" value="ECO:0007669"/>
    <property type="project" value="UniProtKB-KW"/>
</dbReference>
<dbReference type="GeneID" id="87836893"/>
<organism evidence="2 3">
    <name type="scientific">Chaetomium fimeti</name>
    <dbReference type="NCBI Taxonomy" id="1854472"/>
    <lineage>
        <taxon>Eukaryota</taxon>
        <taxon>Fungi</taxon>
        <taxon>Dikarya</taxon>
        <taxon>Ascomycota</taxon>
        <taxon>Pezizomycotina</taxon>
        <taxon>Sordariomycetes</taxon>
        <taxon>Sordariomycetidae</taxon>
        <taxon>Sordariales</taxon>
        <taxon>Chaetomiaceae</taxon>
        <taxon>Chaetomium</taxon>
    </lineage>
</organism>
<dbReference type="AlphaFoldDB" id="A0AAE0LNF9"/>
<evidence type="ECO:0000259" key="1">
    <source>
        <dbReference type="Pfam" id="PF08241"/>
    </source>
</evidence>
<dbReference type="Gene3D" id="3.40.50.150">
    <property type="entry name" value="Vaccinia Virus protein VP39"/>
    <property type="match status" value="1"/>
</dbReference>
<feature type="domain" description="Methyltransferase type 11" evidence="1">
    <location>
        <begin position="67"/>
        <end position="168"/>
    </location>
</feature>
<keyword evidence="3" id="KW-1185">Reference proteome</keyword>
<dbReference type="CDD" id="cd02440">
    <property type="entry name" value="AdoMet_MTases"/>
    <property type="match status" value="1"/>
</dbReference>
<reference evidence="2" key="2">
    <citation type="submission" date="2023-06" db="EMBL/GenBank/DDBJ databases">
        <authorList>
            <consortium name="Lawrence Berkeley National Laboratory"/>
            <person name="Haridas S."/>
            <person name="Hensen N."/>
            <person name="Bonometti L."/>
            <person name="Westerberg I."/>
            <person name="Brannstrom I.O."/>
            <person name="Guillou S."/>
            <person name="Cros-Aarteil S."/>
            <person name="Calhoun S."/>
            <person name="Kuo A."/>
            <person name="Mondo S."/>
            <person name="Pangilinan J."/>
            <person name="Riley R."/>
            <person name="Labutti K."/>
            <person name="Andreopoulos B."/>
            <person name="Lipzen A."/>
            <person name="Chen C."/>
            <person name="Yanf M."/>
            <person name="Daum C."/>
            <person name="Ng V."/>
            <person name="Clum A."/>
            <person name="Steindorff A."/>
            <person name="Ohm R."/>
            <person name="Martin F."/>
            <person name="Silar P."/>
            <person name="Natvig D."/>
            <person name="Lalanne C."/>
            <person name="Gautier V."/>
            <person name="Ament-Velasquez S.L."/>
            <person name="Kruys A."/>
            <person name="Hutchinson M.I."/>
            <person name="Powell A.J."/>
            <person name="Barry K."/>
            <person name="Miller A.N."/>
            <person name="Grigoriev I.V."/>
            <person name="Debuchy R."/>
            <person name="Gladieux P."/>
            <person name="Thoren M.H."/>
            <person name="Johannesson H."/>
        </authorList>
    </citation>
    <scope>NUCLEOTIDE SEQUENCE</scope>
    <source>
        <strain evidence="2">CBS 168.71</strain>
    </source>
</reference>
<dbReference type="RefSeq" id="XP_062655056.1">
    <property type="nucleotide sequence ID" value="XM_062799945.1"/>
</dbReference>
<dbReference type="EMBL" id="JAUEPN010000009">
    <property type="protein sequence ID" value="KAK3291542.1"/>
    <property type="molecule type" value="Genomic_DNA"/>
</dbReference>
<name>A0AAE0LNF9_9PEZI</name>
<keyword evidence="2" id="KW-0489">Methyltransferase</keyword>
<comment type="caution">
    <text evidence="2">The sequence shown here is derived from an EMBL/GenBank/DDBJ whole genome shotgun (WGS) entry which is preliminary data.</text>
</comment>
<evidence type="ECO:0000313" key="2">
    <source>
        <dbReference type="EMBL" id="KAK3291542.1"/>
    </source>
</evidence>
<dbReference type="SUPFAM" id="SSF53335">
    <property type="entry name" value="S-adenosyl-L-methionine-dependent methyltransferases"/>
    <property type="match status" value="1"/>
</dbReference>
<dbReference type="InterPro" id="IPR013216">
    <property type="entry name" value="Methyltransf_11"/>
</dbReference>
<dbReference type="InterPro" id="IPR029063">
    <property type="entry name" value="SAM-dependent_MTases_sf"/>
</dbReference>
<reference evidence="2" key="1">
    <citation type="journal article" date="2023" name="Mol. Phylogenet. Evol.">
        <title>Genome-scale phylogeny and comparative genomics of the fungal order Sordariales.</title>
        <authorList>
            <person name="Hensen N."/>
            <person name="Bonometti L."/>
            <person name="Westerberg I."/>
            <person name="Brannstrom I.O."/>
            <person name="Guillou S."/>
            <person name="Cros-Aarteil S."/>
            <person name="Calhoun S."/>
            <person name="Haridas S."/>
            <person name="Kuo A."/>
            <person name="Mondo S."/>
            <person name="Pangilinan J."/>
            <person name="Riley R."/>
            <person name="LaButti K."/>
            <person name="Andreopoulos B."/>
            <person name="Lipzen A."/>
            <person name="Chen C."/>
            <person name="Yan M."/>
            <person name="Daum C."/>
            <person name="Ng V."/>
            <person name="Clum A."/>
            <person name="Steindorff A."/>
            <person name="Ohm R.A."/>
            <person name="Martin F."/>
            <person name="Silar P."/>
            <person name="Natvig D.O."/>
            <person name="Lalanne C."/>
            <person name="Gautier V."/>
            <person name="Ament-Velasquez S.L."/>
            <person name="Kruys A."/>
            <person name="Hutchinson M.I."/>
            <person name="Powell A.J."/>
            <person name="Barry K."/>
            <person name="Miller A.N."/>
            <person name="Grigoriev I.V."/>
            <person name="Debuchy R."/>
            <person name="Gladieux P."/>
            <person name="Hiltunen Thoren M."/>
            <person name="Johannesson H."/>
        </authorList>
    </citation>
    <scope>NUCLEOTIDE SEQUENCE</scope>
    <source>
        <strain evidence="2">CBS 168.71</strain>
    </source>
</reference>
<dbReference type="Proteomes" id="UP001278766">
    <property type="component" value="Unassembled WGS sequence"/>
</dbReference>
<dbReference type="PANTHER" id="PTHR43861">
    <property type="entry name" value="TRANS-ACONITATE 2-METHYLTRANSFERASE-RELATED"/>
    <property type="match status" value="1"/>
</dbReference>
<proteinExistence type="predicted"/>
<dbReference type="GO" id="GO:0008757">
    <property type="term" value="F:S-adenosylmethionine-dependent methyltransferase activity"/>
    <property type="evidence" value="ECO:0007669"/>
    <property type="project" value="InterPro"/>
</dbReference>
<keyword evidence="2" id="KW-0808">Transferase</keyword>
<dbReference type="Pfam" id="PF08241">
    <property type="entry name" value="Methyltransf_11"/>
    <property type="match status" value="1"/>
</dbReference>